<evidence type="ECO:0000256" key="1">
    <source>
        <dbReference type="SAM" id="MobiDB-lite"/>
    </source>
</evidence>
<protein>
    <recommendedName>
        <fullName evidence="4">SAM-dependent methyltransferase</fullName>
    </recommendedName>
</protein>
<dbReference type="AlphaFoldDB" id="E4NHI3"/>
<dbReference type="PATRIC" id="fig|452652.3.peg.5186"/>
<reference evidence="2 3" key="1">
    <citation type="journal article" date="2010" name="DNA Res.">
        <title>Genome sequence of Kitasatospora setae NBRC 14216T: an evolutionary snapshot of the family Streptomycetaceae.</title>
        <authorList>
            <person name="Ichikawa N."/>
            <person name="Oguchi A."/>
            <person name="Ikeda H."/>
            <person name="Ishikawa J."/>
            <person name="Kitani S."/>
            <person name="Watanabe Y."/>
            <person name="Nakamura S."/>
            <person name="Katano Y."/>
            <person name="Kishi E."/>
            <person name="Sasagawa M."/>
            <person name="Ankai A."/>
            <person name="Fukui S."/>
            <person name="Hashimoto Y."/>
            <person name="Kamata S."/>
            <person name="Otoguro M."/>
            <person name="Tanikawa S."/>
            <person name="Nihira T."/>
            <person name="Horinouchi S."/>
            <person name="Ohnishi Y."/>
            <person name="Hayakawa M."/>
            <person name="Kuzuyama T."/>
            <person name="Arisawa A."/>
            <person name="Nomoto F."/>
            <person name="Miura H."/>
            <person name="Takahashi Y."/>
            <person name="Fujita N."/>
        </authorList>
    </citation>
    <scope>NUCLEOTIDE SEQUENCE [LARGE SCALE GENOMIC DNA]</scope>
    <source>
        <strain evidence="3">ATCC 33774 / DSM 43861 / JCM 3304 / KCC A-0304 / NBRC 14216 / KM-6054</strain>
    </source>
</reference>
<dbReference type="Gene3D" id="3.40.50.150">
    <property type="entry name" value="Vaccinia Virus protein VP39"/>
    <property type="match status" value="1"/>
</dbReference>
<feature type="region of interest" description="Disordered" evidence="1">
    <location>
        <begin position="1"/>
        <end position="26"/>
    </location>
</feature>
<dbReference type="RefSeq" id="WP_014138261.1">
    <property type="nucleotide sequence ID" value="NC_016109.1"/>
</dbReference>
<keyword evidence="3" id="KW-1185">Reference proteome</keyword>
<dbReference type="KEGG" id="ksk:KSE_51850"/>
<name>E4NHI3_KITSK</name>
<dbReference type="EMBL" id="AP010968">
    <property type="protein sequence ID" value="BAJ30963.1"/>
    <property type="molecule type" value="Genomic_DNA"/>
</dbReference>
<accession>E4NHI3</accession>
<dbReference type="STRING" id="452652.KSE_51850"/>
<dbReference type="HOGENOM" id="CLU_983231_0_0_11"/>
<dbReference type="SUPFAM" id="SSF53335">
    <property type="entry name" value="S-adenosyl-L-methionine-dependent methyltransferases"/>
    <property type="match status" value="1"/>
</dbReference>
<evidence type="ECO:0000313" key="2">
    <source>
        <dbReference type="EMBL" id="BAJ30963.1"/>
    </source>
</evidence>
<sequence>MASAQVTGSTVDRVRTGPPAGRSGRARDWAEIQERMLVPLYQDVYRRLDVGAATSLLGVGCRSGLALLLAEGRGAQVAGVEPDGGLRELAAARGLQVAPGGGAGALARSAHPVPRPAHSLVTVFERPPTPALIAWSAERTLPGGQLVVASWGPAERCESAAVLEVARRHAPLAAPDPFAAAGPGVLGALLASAGVRPSESGRVSCPFAYAGLDSAVRGLLSTGLFDPAEEAAGDAPVAAELAEALRPYLRPDGSVRMVNEFRWAAGTRPRT</sequence>
<gene>
    <name evidence="2" type="ordered locus">KSE_51850</name>
</gene>
<dbReference type="Proteomes" id="UP000007076">
    <property type="component" value="Chromosome"/>
</dbReference>
<evidence type="ECO:0008006" key="4">
    <source>
        <dbReference type="Google" id="ProtNLM"/>
    </source>
</evidence>
<proteinExistence type="predicted"/>
<organism evidence="2 3">
    <name type="scientific">Kitasatospora setae (strain ATCC 33774 / DSM 43861 / JCM 3304 / KCC A-0304 / NBRC 14216 / KM-6054)</name>
    <name type="common">Streptomyces setae</name>
    <dbReference type="NCBI Taxonomy" id="452652"/>
    <lineage>
        <taxon>Bacteria</taxon>
        <taxon>Bacillati</taxon>
        <taxon>Actinomycetota</taxon>
        <taxon>Actinomycetes</taxon>
        <taxon>Kitasatosporales</taxon>
        <taxon>Streptomycetaceae</taxon>
        <taxon>Kitasatospora</taxon>
    </lineage>
</organism>
<feature type="compositionally biased region" description="Polar residues" evidence="1">
    <location>
        <begin position="1"/>
        <end position="10"/>
    </location>
</feature>
<evidence type="ECO:0000313" key="3">
    <source>
        <dbReference type="Proteomes" id="UP000007076"/>
    </source>
</evidence>
<dbReference type="eggNOG" id="COG2226">
    <property type="taxonomic scope" value="Bacteria"/>
</dbReference>
<dbReference type="InterPro" id="IPR029063">
    <property type="entry name" value="SAM-dependent_MTases_sf"/>
</dbReference>